<dbReference type="AlphaFoldDB" id="A0A9P9IL60"/>
<protein>
    <submittedName>
        <fullName evidence="2">Uncharacterized protein</fullName>
    </submittedName>
</protein>
<gene>
    <name evidence="2" type="ORF">EDB81DRAFT_765813</name>
</gene>
<reference evidence="2" key="1">
    <citation type="journal article" date="2021" name="Nat. Commun.">
        <title>Genetic determinants of endophytism in the Arabidopsis root mycobiome.</title>
        <authorList>
            <person name="Mesny F."/>
            <person name="Miyauchi S."/>
            <person name="Thiergart T."/>
            <person name="Pickel B."/>
            <person name="Atanasova L."/>
            <person name="Karlsson M."/>
            <person name="Huettel B."/>
            <person name="Barry K.W."/>
            <person name="Haridas S."/>
            <person name="Chen C."/>
            <person name="Bauer D."/>
            <person name="Andreopoulos W."/>
            <person name="Pangilinan J."/>
            <person name="LaButti K."/>
            <person name="Riley R."/>
            <person name="Lipzen A."/>
            <person name="Clum A."/>
            <person name="Drula E."/>
            <person name="Henrissat B."/>
            <person name="Kohler A."/>
            <person name="Grigoriev I.V."/>
            <person name="Martin F.M."/>
            <person name="Hacquard S."/>
        </authorList>
    </citation>
    <scope>NUCLEOTIDE SEQUENCE</scope>
    <source>
        <strain evidence="2">MPI-CAGE-AT-0147</strain>
    </source>
</reference>
<feature type="compositionally biased region" description="Pro residues" evidence="1">
    <location>
        <begin position="96"/>
        <end position="114"/>
    </location>
</feature>
<name>A0A9P9IL60_9HYPO</name>
<evidence type="ECO:0000256" key="1">
    <source>
        <dbReference type="SAM" id="MobiDB-lite"/>
    </source>
</evidence>
<dbReference type="OrthoDB" id="270189at2759"/>
<evidence type="ECO:0000313" key="2">
    <source>
        <dbReference type="EMBL" id="KAH7124456.1"/>
    </source>
</evidence>
<feature type="region of interest" description="Disordered" evidence="1">
    <location>
        <begin position="18"/>
        <end position="40"/>
    </location>
</feature>
<feature type="compositionally biased region" description="Polar residues" evidence="1">
    <location>
        <begin position="77"/>
        <end position="88"/>
    </location>
</feature>
<sequence>MFQCVRCPGARCTPRRLEVRHSKGSRGSRMDPTASRLHPPISASLFRGYLHKEIMATNPEGQSDKPKIPSYRLTMSPHPSSTRETSSAPRRMPTRASPPPSWPPPRRPPRPQTPPYEYMTRFIPEHRRGLLSGNSVHCDRAFLRHEPYAYVDHLHYPHLRH</sequence>
<evidence type="ECO:0000313" key="3">
    <source>
        <dbReference type="Proteomes" id="UP000738349"/>
    </source>
</evidence>
<organism evidence="2 3">
    <name type="scientific">Dactylonectria macrodidyma</name>
    <dbReference type="NCBI Taxonomy" id="307937"/>
    <lineage>
        <taxon>Eukaryota</taxon>
        <taxon>Fungi</taxon>
        <taxon>Dikarya</taxon>
        <taxon>Ascomycota</taxon>
        <taxon>Pezizomycotina</taxon>
        <taxon>Sordariomycetes</taxon>
        <taxon>Hypocreomycetidae</taxon>
        <taxon>Hypocreales</taxon>
        <taxon>Nectriaceae</taxon>
        <taxon>Dactylonectria</taxon>
    </lineage>
</organism>
<comment type="caution">
    <text evidence="2">The sequence shown here is derived from an EMBL/GenBank/DDBJ whole genome shotgun (WGS) entry which is preliminary data.</text>
</comment>
<proteinExistence type="predicted"/>
<dbReference type="Proteomes" id="UP000738349">
    <property type="component" value="Unassembled WGS sequence"/>
</dbReference>
<keyword evidence="3" id="KW-1185">Reference proteome</keyword>
<accession>A0A9P9IL60</accession>
<feature type="region of interest" description="Disordered" evidence="1">
    <location>
        <begin position="55"/>
        <end position="116"/>
    </location>
</feature>
<dbReference type="EMBL" id="JAGMUV010000022">
    <property type="protein sequence ID" value="KAH7124456.1"/>
    <property type="molecule type" value="Genomic_DNA"/>
</dbReference>